<dbReference type="GO" id="GO:0016887">
    <property type="term" value="F:ATP hydrolysis activity"/>
    <property type="evidence" value="ECO:0007669"/>
    <property type="project" value="InterPro"/>
</dbReference>
<dbReference type="InterPro" id="IPR003439">
    <property type="entry name" value="ABC_transporter-like_ATP-bd"/>
</dbReference>
<dbReference type="Proteomes" id="UP000663860">
    <property type="component" value="Unassembled WGS sequence"/>
</dbReference>
<evidence type="ECO:0000313" key="11">
    <source>
        <dbReference type="EMBL" id="CAF0973175.1"/>
    </source>
</evidence>
<gene>
    <name evidence="11" type="ORF">IZO911_LOCUS16157</name>
</gene>
<feature type="transmembrane region" description="Helical" evidence="9">
    <location>
        <begin position="494"/>
        <end position="521"/>
    </location>
</feature>
<keyword evidence="5" id="KW-0547">Nucleotide-binding</keyword>
<dbReference type="SUPFAM" id="SSF52540">
    <property type="entry name" value="P-loop containing nucleoside triphosphate hydrolases"/>
    <property type="match status" value="1"/>
</dbReference>
<comment type="subcellular location">
    <subcellularLocation>
        <location evidence="1">Membrane</location>
        <topology evidence="1">Multi-pass membrane protein</topology>
    </subcellularLocation>
</comment>
<evidence type="ECO:0000313" key="12">
    <source>
        <dbReference type="Proteomes" id="UP000663860"/>
    </source>
</evidence>
<dbReference type="InterPro" id="IPR003593">
    <property type="entry name" value="AAA+_ATPase"/>
</dbReference>
<proteinExistence type="inferred from homology"/>
<keyword evidence="6" id="KW-0067">ATP-binding</keyword>
<comment type="similarity">
    <text evidence="2">Belongs to the ABC transporter superfamily. ABCG family. Eye pigment precursor importer (TC 3.A.1.204) subfamily.</text>
</comment>
<evidence type="ECO:0000256" key="3">
    <source>
        <dbReference type="ARBA" id="ARBA00022448"/>
    </source>
</evidence>
<dbReference type="InterPro" id="IPR043926">
    <property type="entry name" value="ABCG_dom"/>
</dbReference>
<evidence type="ECO:0000256" key="4">
    <source>
        <dbReference type="ARBA" id="ARBA00022692"/>
    </source>
</evidence>
<keyword evidence="7 9" id="KW-1133">Transmembrane helix</keyword>
<dbReference type="InterPro" id="IPR027417">
    <property type="entry name" value="P-loop_NTPase"/>
</dbReference>
<dbReference type="Pfam" id="PF00005">
    <property type="entry name" value="ABC_tran"/>
    <property type="match status" value="1"/>
</dbReference>
<dbReference type="InterPro" id="IPR050352">
    <property type="entry name" value="ABCG_transporters"/>
</dbReference>
<sequence>MPSFQVVDSYVNEGFKDTAEKIDSYPQKEHIIEMRDGDTLQVEMSVDGAQTLATLSPRITVTFHNVSKVINVPAKMIDPSSKERFIERKLLDQVSGQIQPGQVVAIMGPSGCGKTTLLNTLAGRALNGVTGNIWFNDQSYDRSMKRKLAYVLQQDLFFEKLTVKQQLTYTCLLRLPSHLSRKDKLAQVEQIIDQLHIRGCANTPIMLISGGEKKRVNIGTELLTNPSVIFLDEPTSGLDSTSAVALIHVLRELAMQGKTIITSIHQPSSQIFQSFDQFILLADGKTIFMGKPSNALPYFATLGHHSPPQYNPADYVMDLVNQDMKIREELKEAYLQNKINTSVKTISNQLQKQQQYQYSTAGRQYLSAEPSGDVADLTNPNNVNLIPSKHESKWPVGFLPQLLILFSRAFLLSGKTQFTRLSFIQAICISVITGLCWFRMDFAENTIPDRSSFIFFIMVFWPMNTLFGGLLSFPLERDVIEKERASGSYRLSSYFLAKSLAEGPLKLILPTLFLIISYWIANVNNNFGIFLAIVAFQLLSILVAESLGLLLGATMKNLEQAITAATILIMSLMLVGGFYVRNLPHWLGVWGKWLSFFKYSYDACLQLQFNGRHHYKCVDGSYVPSCRNNLNGTFASEEALQYFNIGLSIGLNFLVLFGMFVGFRFLAYLSLRFINNNSGRT</sequence>
<feature type="transmembrane region" description="Helical" evidence="9">
    <location>
        <begin position="452"/>
        <end position="473"/>
    </location>
</feature>
<evidence type="ECO:0000256" key="9">
    <source>
        <dbReference type="SAM" id="Phobius"/>
    </source>
</evidence>
<evidence type="ECO:0000256" key="6">
    <source>
        <dbReference type="ARBA" id="ARBA00022840"/>
    </source>
</evidence>
<dbReference type="Gene3D" id="3.40.50.300">
    <property type="entry name" value="P-loop containing nucleotide triphosphate hydrolases"/>
    <property type="match status" value="1"/>
</dbReference>
<dbReference type="PANTHER" id="PTHR48041">
    <property type="entry name" value="ABC TRANSPORTER G FAMILY MEMBER 28"/>
    <property type="match status" value="1"/>
</dbReference>
<dbReference type="InterPro" id="IPR013525">
    <property type="entry name" value="ABC2_TM"/>
</dbReference>
<feature type="domain" description="ABC transporter" evidence="10">
    <location>
        <begin position="61"/>
        <end position="308"/>
    </location>
</feature>
<dbReference type="Pfam" id="PF19055">
    <property type="entry name" value="ABC2_membrane_7"/>
    <property type="match status" value="1"/>
</dbReference>
<dbReference type="CDD" id="cd03213">
    <property type="entry name" value="ABCG_EPDR"/>
    <property type="match status" value="1"/>
</dbReference>
<keyword evidence="8 9" id="KW-0472">Membrane</keyword>
<dbReference type="EMBL" id="CAJNOE010000143">
    <property type="protein sequence ID" value="CAF0973175.1"/>
    <property type="molecule type" value="Genomic_DNA"/>
</dbReference>
<reference evidence="11" key="1">
    <citation type="submission" date="2021-02" db="EMBL/GenBank/DDBJ databases">
        <authorList>
            <person name="Nowell W R."/>
        </authorList>
    </citation>
    <scope>NUCLEOTIDE SEQUENCE</scope>
</reference>
<dbReference type="InterPro" id="IPR017871">
    <property type="entry name" value="ABC_transporter-like_CS"/>
</dbReference>
<feature type="transmembrane region" description="Helical" evidence="9">
    <location>
        <begin position="649"/>
        <end position="671"/>
    </location>
</feature>
<evidence type="ECO:0000259" key="10">
    <source>
        <dbReference type="PROSITE" id="PS50893"/>
    </source>
</evidence>
<name>A0A814ESK5_9BILA</name>
<organism evidence="11 12">
    <name type="scientific">Adineta steineri</name>
    <dbReference type="NCBI Taxonomy" id="433720"/>
    <lineage>
        <taxon>Eukaryota</taxon>
        <taxon>Metazoa</taxon>
        <taxon>Spiralia</taxon>
        <taxon>Gnathifera</taxon>
        <taxon>Rotifera</taxon>
        <taxon>Eurotatoria</taxon>
        <taxon>Bdelloidea</taxon>
        <taxon>Adinetida</taxon>
        <taxon>Adinetidae</taxon>
        <taxon>Adineta</taxon>
    </lineage>
</organism>
<feature type="transmembrane region" description="Helical" evidence="9">
    <location>
        <begin position="562"/>
        <end position="580"/>
    </location>
</feature>
<dbReference type="GO" id="GO:0140359">
    <property type="term" value="F:ABC-type transporter activity"/>
    <property type="evidence" value="ECO:0007669"/>
    <property type="project" value="InterPro"/>
</dbReference>
<dbReference type="SMART" id="SM00382">
    <property type="entry name" value="AAA"/>
    <property type="match status" value="1"/>
</dbReference>
<protein>
    <recommendedName>
        <fullName evidence="10">ABC transporter domain-containing protein</fullName>
    </recommendedName>
</protein>
<dbReference type="PANTHER" id="PTHR48041:SF63">
    <property type="entry name" value="EARLY GENE AT 23, ISOFORM C"/>
    <property type="match status" value="1"/>
</dbReference>
<accession>A0A814ESK5</accession>
<keyword evidence="4 9" id="KW-0812">Transmembrane</keyword>
<dbReference type="Pfam" id="PF01061">
    <property type="entry name" value="ABC2_membrane"/>
    <property type="match status" value="1"/>
</dbReference>
<feature type="transmembrane region" description="Helical" evidence="9">
    <location>
        <begin position="527"/>
        <end position="550"/>
    </location>
</feature>
<evidence type="ECO:0000256" key="2">
    <source>
        <dbReference type="ARBA" id="ARBA00005814"/>
    </source>
</evidence>
<dbReference type="GO" id="GO:0005886">
    <property type="term" value="C:plasma membrane"/>
    <property type="evidence" value="ECO:0007669"/>
    <property type="project" value="TreeGrafter"/>
</dbReference>
<dbReference type="PROSITE" id="PS50893">
    <property type="entry name" value="ABC_TRANSPORTER_2"/>
    <property type="match status" value="1"/>
</dbReference>
<dbReference type="GO" id="GO:0005524">
    <property type="term" value="F:ATP binding"/>
    <property type="evidence" value="ECO:0007669"/>
    <property type="project" value="UniProtKB-KW"/>
</dbReference>
<evidence type="ECO:0000256" key="7">
    <source>
        <dbReference type="ARBA" id="ARBA00022989"/>
    </source>
</evidence>
<feature type="transmembrane region" description="Helical" evidence="9">
    <location>
        <begin position="423"/>
        <end position="440"/>
    </location>
</feature>
<dbReference type="PROSITE" id="PS00211">
    <property type="entry name" value="ABC_TRANSPORTER_1"/>
    <property type="match status" value="1"/>
</dbReference>
<evidence type="ECO:0000256" key="8">
    <source>
        <dbReference type="ARBA" id="ARBA00023136"/>
    </source>
</evidence>
<evidence type="ECO:0000256" key="1">
    <source>
        <dbReference type="ARBA" id="ARBA00004141"/>
    </source>
</evidence>
<evidence type="ECO:0000256" key="5">
    <source>
        <dbReference type="ARBA" id="ARBA00022741"/>
    </source>
</evidence>
<dbReference type="AlphaFoldDB" id="A0A814ESK5"/>
<keyword evidence="3" id="KW-0813">Transport</keyword>
<comment type="caution">
    <text evidence="11">The sequence shown here is derived from an EMBL/GenBank/DDBJ whole genome shotgun (WGS) entry which is preliminary data.</text>
</comment>